<name>A0A5A7MM40_9PROT</name>
<evidence type="ECO:0000313" key="4">
    <source>
        <dbReference type="Proteomes" id="UP000322084"/>
    </source>
</evidence>
<proteinExistence type="predicted"/>
<feature type="compositionally biased region" description="Basic and acidic residues" evidence="1">
    <location>
        <begin position="12"/>
        <end position="24"/>
    </location>
</feature>
<dbReference type="AlphaFoldDB" id="A0A5A7MM40"/>
<dbReference type="RefSeq" id="WP_210431254.1">
    <property type="nucleotide sequence ID" value="NZ_BKCL01000002.1"/>
</dbReference>
<comment type="caution">
    <text evidence="2">The sequence shown here is derived from an EMBL/GenBank/DDBJ whole genome shotgun (WGS) entry which is preliminary data.</text>
</comment>
<gene>
    <name evidence="2" type="ORF">JCM17844_06780</name>
    <name evidence="3" type="ORF">JCM17845_00110</name>
</gene>
<dbReference type="Proteomes" id="UP000322084">
    <property type="component" value="Unassembled WGS sequence"/>
</dbReference>
<dbReference type="EMBL" id="BKCM01000001">
    <property type="protein sequence ID" value="GEQ99387.1"/>
    <property type="molecule type" value="Genomic_DNA"/>
</dbReference>
<sequence>MASPYLKRQPRTLHEAQDDRERRRMAYALESASDRSDDADRADLGTLEHPAPTSD</sequence>
<accession>A0A5A7MTW5</accession>
<protein>
    <submittedName>
        <fullName evidence="2">Uncharacterized protein</fullName>
    </submittedName>
</protein>
<evidence type="ECO:0000313" key="5">
    <source>
        <dbReference type="Proteomes" id="UP000325187"/>
    </source>
</evidence>
<accession>A0A5A7MM40</accession>
<feature type="region of interest" description="Disordered" evidence="1">
    <location>
        <begin position="1"/>
        <end position="55"/>
    </location>
</feature>
<dbReference type="Proteomes" id="UP000325187">
    <property type="component" value="Unassembled WGS sequence"/>
</dbReference>
<feature type="compositionally biased region" description="Basic and acidic residues" evidence="1">
    <location>
        <begin position="32"/>
        <end position="43"/>
    </location>
</feature>
<organism evidence="2 4">
    <name type="scientific">Iodidimonas gelatinilytica</name>
    <dbReference type="NCBI Taxonomy" id="1236966"/>
    <lineage>
        <taxon>Bacteria</taxon>
        <taxon>Pseudomonadati</taxon>
        <taxon>Pseudomonadota</taxon>
        <taxon>Alphaproteobacteria</taxon>
        <taxon>Iodidimonadales</taxon>
        <taxon>Iodidimonadaceae</taxon>
        <taxon>Iodidimonas</taxon>
    </lineage>
</organism>
<dbReference type="EMBL" id="BKCL01000002">
    <property type="protein sequence ID" value="GEQ97041.1"/>
    <property type="molecule type" value="Genomic_DNA"/>
</dbReference>
<evidence type="ECO:0000313" key="3">
    <source>
        <dbReference type="EMBL" id="GEQ99387.1"/>
    </source>
</evidence>
<evidence type="ECO:0000313" key="2">
    <source>
        <dbReference type="EMBL" id="GEQ97041.1"/>
    </source>
</evidence>
<reference evidence="4 5" key="1">
    <citation type="submission" date="2019-09" db="EMBL/GenBank/DDBJ databases">
        <title>NBRP : Genome information of microbial organism related human and environment.</title>
        <authorList>
            <person name="Hattori M."/>
            <person name="Oshima K."/>
            <person name="Inaba H."/>
            <person name="Suda W."/>
            <person name="Sakamoto M."/>
            <person name="Iino T."/>
            <person name="Kitahara M."/>
            <person name="Oshida Y."/>
            <person name="Iida T."/>
            <person name="Kudo T."/>
            <person name="Itoh T."/>
            <person name="Ohkuma M."/>
        </authorList>
    </citation>
    <scope>NUCLEOTIDE SEQUENCE [LARGE SCALE GENOMIC DNA]</scope>
    <source>
        <strain evidence="2 4">Hi-2</strain>
        <strain evidence="3 5">Mie-1</strain>
    </source>
</reference>
<keyword evidence="5" id="KW-1185">Reference proteome</keyword>
<evidence type="ECO:0000256" key="1">
    <source>
        <dbReference type="SAM" id="MobiDB-lite"/>
    </source>
</evidence>